<dbReference type="InterPro" id="IPR036271">
    <property type="entry name" value="Tet_transcr_reg_TetR-rel_C_sf"/>
</dbReference>
<gene>
    <name evidence="4" type="ORF">I6G51_00030</name>
    <name evidence="5" type="ORF">NCTC10288_00378</name>
</gene>
<evidence type="ECO:0000313" key="7">
    <source>
        <dbReference type="Proteomes" id="UP000594905"/>
    </source>
</evidence>
<evidence type="ECO:0000259" key="2">
    <source>
        <dbReference type="Pfam" id="PF00440"/>
    </source>
</evidence>
<feature type="domain" description="HTH tetR-type" evidence="2">
    <location>
        <begin position="12"/>
        <end position="54"/>
    </location>
</feature>
<dbReference type="Gene3D" id="1.10.357.10">
    <property type="entry name" value="Tetracycline Repressor, domain 2"/>
    <property type="match status" value="1"/>
</dbReference>
<organism evidence="5 6">
    <name type="scientific">Corynebacterium minutissimum</name>
    <dbReference type="NCBI Taxonomy" id="38301"/>
    <lineage>
        <taxon>Bacteria</taxon>
        <taxon>Bacillati</taxon>
        <taxon>Actinomycetota</taxon>
        <taxon>Actinomycetes</taxon>
        <taxon>Mycobacteriales</taxon>
        <taxon>Corynebacteriaceae</taxon>
        <taxon>Corynebacterium</taxon>
    </lineage>
</organism>
<evidence type="ECO:0000313" key="5">
    <source>
        <dbReference type="EMBL" id="SQH98647.1"/>
    </source>
</evidence>
<dbReference type="Proteomes" id="UP000594905">
    <property type="component" value="Chromosome"/>
</dbReference>
<dbReference type="GeneID" id="70782320"/>
<proteinExistence type="predicted"/>
<protein>
    <submittedName>
        <fullName evidence="5">TetR family transcriptional regulator</fullName>
    </submittedName>
    <submittedName>
        <fullName evidence="4">TetR/AcrR family transcriptional regulator</fullName>
    </submittedName>
</protein>
<dbReference type="Pfam" id="PF00440">
    <property type="entry name" value="TetR_N"/>
    <property type="match status" value="1"/>
</dbReference>
<dbReference type="Proteomes" id="UP000249264">
    <property type="component" value="Chromosome 1"/>
</dbReference>
<reference evidence="5 6" key="1">
    <citation type="submission" date="2018-06" db="EMBL/GenBank/DDBJ databases">
        <authorList>
            <consortium name="Pathogen Informatics"/>
            <person name="Doyle S."/>
        </authorList>
    </citation>
    <scope>NUCLEOTIDE SEQUENCE [LARGE SCALE GENOMIC DNA]</scope>
    <source>
        <strain evidence="5 6">NCTC10288</strain>
    </source>
</reference>
<evidence type="ECO:0000313" key="4">
    <source>
        <dbReference type="EMBL" id="QPS59654.1"/>
    </source>
</evidence>
<dbReference type="GO" id="GO:0003677">
    <property type="term" value="F:DNA binding"/>
    <property type="evidence" value="ECO:0007669"/>
    <property type="project" value="UniProtKB-KW"/>
</dbReference>
<dbReference type="EMBL" id="LS483460">
    <property type="protein sequence ID" value="SQH98647.1"/>
    <property type="molecule type" value="Genomic_DNA"/>
</dbReference>
<dbReference type="OrthoDB" id="9806334at2"/>
<evidence type="ECO:0000259" key="3">
    <source>
        <dbReference type="Pfam" id="PF17937"/>
    </source>
</evidence>
<dbReference type="SUPFAM" id="SSF48498">
    <property type="entry name" value="Tetracyclin repressor-like, C-terminal domain"/>
    <property type="match status" value="1"/>
</dbReference>
<dbReference type="KEGG" id="cmin:NCTC10288_00378"/>
<keyword evidence="1" id="KW-0238">DNA-binding</keyword>
<dbReference type="InterPro" id="IPR009057">
    <property type="entry name" value="Homeodomain-like_sf"/>
</dbReference>
<dbReference type="SUPFAM" id="SSF46689">
    <property type="entry name" value="Homeodomain-like"/>
    <property type="match status" value="1"/>
</dbReference>
<dbReference type="Pfam" id="PF17937">
    <property type="entry name" value="TetR_C_28"/>
    <property type="match status" value="1"/>
</dbReference>
<dbReference type="RefSeq" id="WP_039676557.1">
    <property type="nucleotide sequence ID" value="NZ_CP065689.1"/>
</dbReference>
<name>A0A2X4R625_9CORY</name>
<dbReference type="AlphaFoldDB" id="A0A2X4R625"/>
<dbReference type="InterPro" id="IPR001647">
    <property type="entry name" value="HTH_TetR"/>
</dbReference>
<sequence length="180" mass="20454">MPRISKKIEALEIALIIIAKDGMHALTYDSLATATGISKSGLIYHFPTRHQLLIDCHTLCAERWEEELIHLSGGKTADQLTERQRYRAAIESMGKNDPLIELLMSIHAQSHPDFQEVWRDVDKRWLPDPATADESVLLASVIAHGLWVHDHLTERPLPPRRRRALIDVALSHLSKYCKAE</sequence>
<dbReference type="InterPro" id="IPR041479">
    <property type="entry name" value="TetR_CgmR_C"/>
</dbReference>
<reference evidence="4 7" key="2">
    <citation type="submission" date="2020-12" db="EMBL/GenBank/DDBJ databases">
        <title>FDA dAtabase for Regulatory Grade micrObial Sequences (FDA-ARGOS): Supporting development and validation of Infectious Disease Dx tests.</title>
        <authorList>
            <person name="Sproer C."/>
            <person name="Gronow S."/>
            <person name="Severitt S."/>
            <person name="Schroder I."/>
            <person name="Tallon L."/>
            <person name="Sadzewicz L."/>
            <person name="Zhao X."/>
            <person name="Boylan J."/>
            <person name="Ott S."/>
            <person name="Bowen H."/>
            <person name="Vavikolanu K."/>
            <person name="Mehta A."/>
            <person name="Aluvathingal J."/>
            <person name="Nadendla S."/>
            <person name="Lowell S."/>
            <person name="Myers T."/>
            <person name="Yan Y."/>
            <person name="Sichtig H."/>
        </authorList>
    </citation>
    <scope>NUCLEOTIDE SEQUENCE [LARGE SCALE GENOMIC DNA]</scope>
    <source>
        <strain evidence="4 7">FDAARGOS_894</strain>
    </source>
</reference>
<evidence type="ECO:0000256" key="1">
    <source>
        <dbReference type="ARBA" id="ARBA00023125"/>
    </source>
</evidence>
<feature type="domain" description="TetR transcriptional regulator CgmR-like C-terminal" evidence="3">
    <location>
        <begin position="85"/>
        <end position="167"/>
    </location>
</feature>
<dbReference type="STRING" id="38301.NX84_11070"/>
<dbReference type="EMBL" id="CP065689">
    <property type="protein sequence ID" value="QPS59654.1"/>
    <property type="molecule type" value="Genomic_DNA"/>
</dbReference>
<evidence type="ECO:0000313" key="6">
    <source>
        <dbReference type="Proteomes" id="UP000249264"/>
    </source>
</evidence>
<accession>A0A2X4R625</accession>
<keyword evidence="7" id="KW-1185">Reference proteome</keyword>